<organism evidence="1 2">
    <name type="scientific">Streptococcus pneumoniae</name>
    <dbReference type="NCBI Taxonomy" id="1313"/>
    <lineage>
        <taxon>Bacteria</taxon>
        <taxon>Bacillati</taxon>
        <taxon>Bacillota</taxon>
        <taxon>Bacilli</taxon>
        <taxon>Lactobacillales</taxon>
        <taxon>Streptococcaceae</taxon>
        <taxon>Streptococcus</taxon>
    </lineage>
</organism>
<sequence length="97" mass="10759">IIVDPEDEYSDIGRAFGAQMVDISIGSKTHINLLDLPDLDRLDDEDDDPIGDKANLLMGLFESILSEVTDAQIGIIDRVTGATYERYLTENFTPTLK</sequence>
<comment type="caution">
    <text evidence="1">The sequence shown here is derived from an EMBL/GenBank/DDBJ whole genome shotgun (WGS) entry which is preliminary data.</text>
</comment>
<evidence type="ECO:0000313" key="2">
    <source>
        <dbReference type="Proteomes" id="UP000469505"/>
    </source>
</evidence>
<dbReference type="Proteomes" id="UP000469505">
    <property type="component" value="Unassembled WGS sequence"/>
</dbReference>
<feature type="non-terminal residue" evidence="1">
    <location>
        <position position="97"/>
    </location>
</feature>
<evidence type="ECO:0000313" key="1">
    <source>
        <dbReference type="EMBL" id="MTV88420.1"/>
    </source>
</evidence>
<accession>A0A6I3UAQ7</accession>
<proteinExistence type="predicted"/>
<gene>
    <name evidence="1" type="ORF">GM543_13240</name>
</gene>
<feature type="non-terminal residue" evidence="1">
    <location>
        <position position="1"/>
    </location>
</feature>
<dbReference type="EMBL" id="WNHX01000673">
    <property type="protein sequence ID" value="MTV88420.1"/>
    <property type="molecule type" value="Genomic_DNA"/>
</dbReference>
<name>A0A6I3UAQ7_STREE</name>
<dbReference type="AlphaFoldDB" id="A0A6I3UAQ7"/>
<protein>
    <submittedName>
        <fullName evidence="1">AAA family ATPase</fullName>
    </submittedName>
</protein>
<reference evidence="1 2" key="1">
    <citation type="submission" date="2019-11" db="EMBL/GenBank/DDBJ databases">
        <title>Growth characteristics of pneumococcus vary with the chemical composition of the capsule and with environmental conditions.</title>
        <authorList>
            <person name="Tothpal A."/>
            <person name="Desobry K."/>
            <person name="Joshi S."/>
            <person name="Wyllie A.L."/>
            <person name="Weinberger D.M."/>
        </authorList>
    </citation>
    <scope>NUCLEOTIDE SEQUENCE [LARGE SCALE GENOMIC DNA]</scope>
    <source>
        <strain evidence="2">pnumococcus35B</strain>
    </source>
</reference>